<evidence type="ECO:0000313" key="3">
    <source>
        <dbReference type="Proteomes" id="UP000027222"/>
    </source>
</evidence>
<keyword evidence="3" id="KW-1185">Reference proteome</keyword>
<feature type="region of interest" description="Disordered" evidence="1">
    <location>
        <begin position="487"/>
        <end position="508"/>
    </location>
</feature>
<feature type="compositionally biased region" description="Polar residues" evidence="1">
    <location>
        <begin position="322"/>
        <end position="340"/>
    </location>
</feature>
<dbReference type="CDD" id="cd11655">
    <property type="entry name" value="rap1_myb-like"/>
    <property type="match status" value="1"/>
</dbReference>
<name>A0A067SW79_GALM3</name>
<feature type="compositionally biased region" description="Polar residues" evidence="1">
    <location>
        <begin position="628"/>
        <end position="638"/>
    </location>
</feature>
<evidence type="ECO:0000313" key="2">
    <source>
        <dbReference type="EMBL" id="KDR71003.1"/>
    </source>
</evidence>
<dbReference type="OrthoDB" id="435460at2759"/>
<sequence length="638" mass="71039">MTFRCRRTKFTEEGEEHLRAWIAAKIPYKDIRGRIYVYNYTNLYGRDPKYGWVTRHSWQSWREHYKRHSTRLDIAIEDVGSREKSQVKGEICDPISQTSLTILGRGRLVFDEWEIPFLMVVLNLQFMSSKTRMKTKTTYVMHQQFTVLVEIQEFVHEYRTQSRGSDGDPKVPNGVSLVTQRYSRKNASFIRPDSVKKFYCHLGLYNGGPNDFPLTRLFRVKALNVIQFDSASVYCRTNRVFYAIQECPSKSLHLKKPQVTSKREWNNGHRFLSSDIKKLVAAKVEPAQLKNGITISDPYPGGEDDPQRALQERAELRRNRQSNDFTTTDDSVSPTLSPANNKLRIELSDSGTDPIPRVYPVPASDQDHRKLEASNLFQPPRPFLLRGSSAPQLGFAPPLGPSEYSSPGAPSQGASPLRDGHFPSGVPSHIGNTRNRGSTQIVESARCRADIRGRRIFSQATAHVVRDTPRHVDAYGRHVIVAAGSGDDSEDLFDGPNYPTSQASQEQDIVHKADITVSDSDSDDAATHSACKTRPAIHLGVIDISDSDDDRDHAEAQDSTTTSSAGEIRPPVYLGLIVISDSESDDGGPGDPSKEQSAKPPPRPAALTLCSSLSGFECSENDDGAGQDVTSMDSENEA</sequence>
<accession>A0A067SW79</accession>
<dbReference type="Proteomes" id="UP000027222">
    <property type="component" value="Unassembled WGS sequence"/>
</dbReference>
<dbReference type="EMBL" id="KL142394">
    <property type="protein sequence ID" value="KDR71003.1"/>
    <property type="molecule type" value="Genomic_DNA"/>
</dbReference>
<feature type="compositionally biased region" description="Polar residues" evidence="1">
    <location>
        <begin position="430"/>
        <end position="441"/>
    </location>
</feature>
<organism evidence="2 3">
    <name type="scientific">Galerina marginata (strain CBS 339.88)</name>
    <dbReference type="NCBI Taxonomy" id="685588"/>
    <lineage>
        <taxon>Eukaryota</taxon>
        <taxon>Fungi</taxon>
        <taxon>Dikarya</taxon>
        <taxon>Basidiomycota</taxon>
        <taxon>Agaricomycotina</taxon>
        <taxon>Agaricomycetes</taxon>
        <taxon>Agaricomycetidae</taxon>
        <taxon>Agaricales</taxon>
        <taxon>Agaricineae</taxon>
        <taxon>Strophariaceae</taxon>
        <taxon>Galerina</taxon>
    </lineage>
</organism>
<dbReference type="AlphaFoldDB" id="A0A067SW79"/>
<dbReference type="HOGENOM" id="CLU_428958_0_0_1"/>
<dbReference type="Gene3D" id="1.10.10.60">
    <property type="entry name" value="Homeodomain-like"/>
    <property type="match status" value="1"/>
</dbReference>
<evidence type="ECO:0000256" key="1">
    <source>
        <dbReference type="SAM" id="MobiDB-lite"/>
    </source>
</evidence>
<feature type="region of interest" description="Disordered" evidence="1">
    <location>
        <begin position="317"/>
        <end position="367"/>
    </location>
</feature>
<protein>
    <recommendedName>
        <fullName evidence="4">Rap1 Myb domain-containing protein</fullName>
    </recommendedName>
</protein>
<feature type="region of interest" description="Disordered" evidence="1">
    <location>
        <begin position="545"/>
        <end position="638"/>
    </location>
</feature>
<feature type="region of interest" description="Disordered" evidence="1">
    <location>
        <begin position="379"/>
        <end position="441"/>
    </location>
</feature>
<feature type="compositionally biased region" description="Polar residues" evidence="1">
    <location>
        <begin position="498"/>
        <end position="507"/>
    </location>
</feature>
<gene>
    <name evidence="2" type="ORF">GALMADRAFT_1345907</name>
</gene>
<reference evidence="3" key="1">
    <citation type="journal article" date="2014" name="Proc. Natl. Acad. Sci. U.S.A.">
        <title>Extensive sampling of basidiomycete genomes demonstrates inadequacy of the white-rot/brown-rot paradigm for wood decay fungi.</title>
        <authorList>
            <person name="Riley R."/>
            <person name="Salamov A.A."/>
            <person name="Brown D.W."/>
            <person name="Nagy L.G."/>
            <person name="Floudas D."/>
            <person name="Held B.W."/>
            <person name="Levasseur A."/>
            <person name="Lombard V."/>
            <person name="Morin E."/>
            <person name="Otillar R."/>
            <person name="Lindquist E.A."/>
            <person name="Sun H."/>
            <person name="LaButti K.M."/>
            <person name="Schmutz J."/>
            <person name="Jabbour D."/>
            <person name="Luo H."/>
            <person name="Baker S.E."/>
            <person name="Pisabarro A.G."/>
            <person name="Walton J.D."/>
            <person name="Blanchette R.A."/>
            <person name="Henrissat B."/>
            <person name="Martin F."/>
            <person name="Cullen D."/>
            <person name="Hibbett D.S."/>
            <person name="Grigoriev I.V."/>
        </authorList>
    </citation>
    <scope>NUCLEOTIDE SEQUENCE [LARGE SCALE GENOMIC DNA]</scope>
    <source>
        <strain evidence="3">CBS 339.88</strain>
    </source>
</reference>
<evidence type="ECO:0008006" key="4">
    <source>
        <dbReference type="Google" id="ProtNLM"/>
    </source>
</evidence>
<proteinExistence type="predicted"/>
<feature type="compositionally biased region" description="Low complexity" evidence="1">
    <location>
        <begin position="405"/>
        <end position="416"/>
    </location>
</feature>